<evidence type="ECO:0000256" key="7">
    <source>
        <dbReference type="SAM" id="Phobius"/>
    </source>
</evidence>
<dbReference type="GO" id="GO:0016020">
    <property type="term" value="C:membrane"/>
    <property type="evidence" value="ECO:0007669"/>
    <property type="project" value="UniProtKB-SubCell"/>
</dbReference>
<comment type="similarity">
    <text evidence="2">Belongs to the TMCO4 family.</text>
</comment>
<evidence type="ECO:0000313" key="9">
    <source>
        <dbReference type="Proteomes" id="UP001276659"/>
    </source>
</evidence>
<feature type="compositionally biased region" description="Gly residues" evidence="6">
    <location>
        <begin position="835"/>
        <end position="845"/>
    </location>
</feature>
<feature type="region of interest" description="Disordered" evidence="6">
    <location>
        <begin position="770"/>
        <end position="845"/>
    </location>
</feature>
<reference evidence="8" key="1">
    <citation type="submission" date="2022-11" db="EMBL/GenBank/DDBJ databases">
        <title>Chromosomal genome sequence assembly and mating type (MAT) locus characterization of the leprose asexual lichenized fungus Lepraria neglecta (Nyl.) Erichsen.</title>
        <authorList>
            <person name="Allen J.L."/>
            <person name="Pfeffer B."/>
        </authorList>
    </citation>
    <scope>NUCLEOTIDE SEQUENCE</scope>
    <source>
        <strain evidence="8">Allen 5258</strain>
    </source>
</reference>
<evidence type="ECO:0000313" key="8">
    <source>
        <dbReference type="EMBL" id="KAK3173089.1"/>
    </source>
</evidence>
<comment type="subcellular location">
    <subcellularLocation>
        <location evidence="1">Membrane</location>
        <topology evidence="1">Multi-pass membrane protein</topology>
    </subcellularLocation>
</comment>
<feature type="region of interest" description="Disordered" evidence="6">
    <location>
        <begin position="142"/>
        <end position="171"/>
    </location>
</feature>
<feature type="compositionally biased region" description="Basic and acidic residues" evidence="6">
    <location>
        <begin position="713"/>
        <end position="755"/>
    </location>
</feature>
<dbReference type="PANTHER" id="PTHR17920:SF22">
    <property type="entry name" value="DUF726 DOMAIN PROTEIN (AFU_ORTHOLOGUE AFUA_2G12860)"/>
    <property type="match status" value="1"/>
</dbReference>
<feature type="region of interest" description="Disordered" evidence="6">
    <location>
        <begin position="1"/>
        <end position="27"/>
    </location>
</feature>
<dbReference type="PANTHER" id="PTHR17920">
    <property type="entry name" value="TRANSMEMBRANE AND COILED-COIL DOMAIN-CONTAINING PROTEIN 4 TMCO4"/>
    <property type="match status" value="1"/>
</dbReference>
<keyword evidence="4 7" id="KW-1133">Transmembrane helix</keyword>
<feature type="region of interest" description="Disordered" evidence="6">
    <location>
        <begin position="367"/>
        <end position="432"/>
    </location>
</feature>
<feature type="compositionally biased region" description="Polar residues" evidence="6">
    <location>
        <begin position="391"/>
        <end position="407"/>
    </location>
</feature>
<dbReference type="InterPro" id="IPR007941">
    <property type="entry name" value="DUF726"/>
</dbReference>
<dbReference type="Gene3D" id="3.40.50.1820">
    <property type="entry name" value="alpha/beta hydrolase"/>
    <property type="match status" value="1"/>
</dbReference>
<feature type="region of interest" description="Disordered" evidence="6">
    <location>
        <begin position="713"/>
        <end position="756"/>
    </location>
</feature>
<dbReference type="SUPFAM" id="SSF53474">
    <property type="entry name" value="alpha/beta-Hydrolases"/>
    <property type="match status" value="1"/>
</dbReference>
<evidence type="ECO:0000256" key="4">
    <source>
        <dbReference type="ARBA" id="ARBA00022989"/>
    </source>
</evidence>
<feature type="compositionally biased region" description="Basic and acidic residues" evidence="6">
    <location>
        <begin position="377"/>
        <end position="390"/>
    </location>
</feature>
<gene>
    <name evidence="8" type="ORF">OEA41_006418</name>
</gene>
<keyword evidence="3 7" id="KW-0812">Transmembrane</keyword>
<dbReference type="AlphaFoldDB" id="A0AAD9Z7W3"/>
<dbReference type="Proteomes" id="UP001276659">
    <property type="component" value="Unassembled WGS sequence"/>
</dbReference>
<evidence type="ECO:0000256" key="1">
    <source>
        <dbReference type="ARBA" id="ARBA00004141"/>
    </source>
</evidence>
<keyword evidence="9" id="KW-1185">Reference proteome</keyword>
<evidence type="ECO:0000256" key="6">
    <source>
        <dbReference type="SAM" id="MobiDB-lite"/>
    </source>
</evidence>
<comment type="caution">
    <text evidence="8">The sequence shown here is derived from an EMBL/GenBank/DDBJ whole genome shotgun (WGS) entry which is preliminary data.</text>
</comment>
<evidence type="ECO:0008006" key="10">
    <source>
        <dbReference type="Google" id="ProtNLM"/>
    </source>
</evidence>
<evidence type="ECO:0000256" key="5">
    <source>
        <dbReference type="ARBA" id="ARBA00023136"/>
    </source>
</evidence>
<feature type="compositionally biased region" description="Basic and acidic residues" evidence="6">
    <location>
        <begin position="417"/>
        <end position="432"/>
    </location>
</feature>
<proteinExistence type="inferred from homology"/>
<keyword evidence="5 7" id="KW-0472">Membrane</keyword>
<dbReference type="Pfam" id="PF05277">
    <property type="entry name" value="DUF726"/>
    <property type="match status" value="2"/>
</dbReference>
<feature type="compositionally biased region" description="Basic and acidic residues" evidence="6">
    <location>
        <begin position="11"/>
        <end position="22"/>
    </location>
</feature>
<feature type="compositionally biased region" description="Basic and acidic residues" evidence="6">
    <location>
        <begin position="779"/>
        <end position="801"/>
    </location>
</feature>
<organism evidence="8 9">
    <name type="scientific">Lepraria neglecta</name>
    <dbReference type="NCBI Taxonomy" id="209136"/>
    <lineage>
        <taxon>Eukaryota</taxon>
        <taxon>Fungi</taxon>
        <taxon>Dikarya</taxon>
        <taxon>Ascomycota</taxon>
        <taxon>Pezizomycotina</taxon>
        <taxon>Lecanoromycetes</taxon>
        <taxon>OSLEUM clade</taxon>
        <taxon>Lecanoromycetidae</taxon>
        <taxon>Lecanorales</taxon>
        <taxon>Lecanorineae</taxon>
        <taxon>Stereocaulaceae</taxon>
        <taxon>Lepraria</taxon>
    </lineage>
</organism>
<accession>A0AAD9Z7W3</accession>
<dbReference type="InterPro" id="IPR029058">
    <property type="entry name" value="AB_hydrolase_fold"/>
</dbReference>
<evidence type="ECO:0000256" key="2">
    <source>
        <dbReference type="ARBA" id="ARBA00009824"/>
    </source>
</evidence>
<feature type="transmembrane region" description="Helical" evidence="7">
    <location>
        <begin position="319"/>
        <end position="337"/>
    </location>
</feature>
<evidence type="ECO:0000256" key="3">
    <source>
        <dbReference type="ARBA" id="ARBA00022692"/>
    </source>
</evidence>
<name>A0AAD9Z7W3_9LECA</name>
<protein>
    <recommendedName>
        <fullName evidence="10">DUF726-domain-containing protein</fullName>
    </recommendedName>
</protein>
<feature type="transmembrane region" description="Helical" evidence="7">
    <location>
        <begin position="276"/>
        <end position="299"/>
    </location>
</feature>
<sequence length="845" mass="91096">MASKGHAQEISQRKQEEGKEESLTTLLDEDQRGELTLLIASAAAAMRKTITSSFDANAGINQDLVQQLTSEDDKIMNANIDPGTADVSKYDADRKLKEQREKELSAPAMKELKQASLKFFDQWRTSMIIRVGEVVNSKEEASSYMRSANPPESATHAPPDTKVDPSNATKSDESAEDALCKFYPPIDTPLASLDEKSKILIIHSMLLLLLSLEHYVAPSRVLLLYLTSSLHLSLKVLAEDEEKIAKGLLEAAKHMSGEAETKKKVEENKDSRKWKVGLASVAGAALIGVTGGLAAPLVAAGVGSVMGGIGLGATAAAGYLGSVAGSTIIVGGLFGAYGGRMTGQMMDNYAREVEDFAFLPVRKDGKDIEQEEEKEETDIAKKSEDVEKTLTSESGVQQPQEGQSATKSHAPHLPGKLKKENKEEKEGVEDPAHRRLRVTIGITGWLTSKSEVVTPWRVLGHGSEIFALRFELEALMNLGNSMTAMVSSAAWGYAKSEIIQRTIFAELAGALWPLALLKVSRVVDNPFSVAKSRADKAGEVLADALINKAQGERPVTLIGYSLGARVIYSCLMSLAKRRAFGLIESVVFIGAPMPSTTSDWRVMRSVVASRLVNVYSENDYVLGFLYRTSSIQYGIAGLQKIEGIPSVENVDVSETVSGHLRYRYLVGSILKKIGFEDIEMEAVKKEEEALKKMDEEEAKKKYADKAKEGGEKILKDNPLRVGKDGEKSEMQQQHEKDAAEAEATKMEKEVQEKTQKGMLQSAWGYLPTRLRGDAGAGKAEGHAAEKAETVDAPEAEVKKEGQPGGWASSLAGGASSIAGGGKEGLNKASGWAGSLMGGGSKENTG</sequence>
<dbReference type="EMBL" id="JASNWA010000007">
    <property type="protein sequence ID" value="KAK3173089.1"/>
    <property type="molecule type" value="Genomic_DNA"/>
</dbReference>
<feature type="compositionally biased region" description="Low complexity" evidence="6">
    <location>
        <begin position="805"/>
        <end position="817"/>
    </location>
</feature>